<sequence length="37" mass="4485">MELFWCKIIWKGLDVEHGQNRCPFLPLKGEYYINSKQ</sequence>
<dbReference type="EMBL" id="GBRH01214936">
    <property type="protein sequence ID" value="JAD82959.1"/>
    <property type="molecule type" value="Transcribed_RNA"/>
</dbReference>
<reference evidence="1" key="1">
    <citation type="submission" date="2014-09" db="EMBL/GenBank/DDBJ databases">
        <authorList>
            <person name="Magalhaes I.L.F."/>
            <person name="Oliveira U."/>
            <person name="Santos F.R."/>
            <person name="Vidigal T.H.D.A."/>
            <person name="Brescovit A.D."/>
            <person name="Santos A.J."/>
        </authorList>
    </citation>
    <scope>NUCLEOTIDE SEQUENCE</scope>
    <source>
        <tissue evidence="1">Shoot tissue taken approximately 20 cm above the soil surface</tissue>
    </source>
</reference>
<evidence type="ECO:0000313" key="1">
    <source>
        <dbReference type="EMBL" id="JAD82959.1"/>
    </source>
</evidence>
<protein>
    <submittedName>
        <fullName evidence="1">Uncharacterized protein</fullName>
    </submittedName>
</protein>
<name>A0A0A9D2W3_ARUDO</name>
<reference evidence="1" key="2">
    <citation type="journal article" date="2015" name="Data Brief">
        <title>Shoot transcriptome of the giant reed, Arundo donax.</title>
        <authorList>
            <person name="Barrero R.A."/>
            <person name="Guerrero F.D."/>
            <person name="Moolhuijzen P."/>
            <person name="Goolsby J.A."/>
            <person name="Tidwell J."/>
            <person name="Bellgard S.E."/>
            <person name="Bellgard M.I."/>
        </authorList>
    </citation>
    <scope>NUCLEOTIDE SEQUENCE</scope>
    <source>
        <tissue evidence="1">Shoot tissue taken approximately 20 cm above the soil surface</tissue>
    </source>
</reference>
<proteinExistence type="predicted"/>
<accession>A0A0A9D2W3</accession>
<organism evidence="1">
    <name type="scientific">Arundo donax</name>
    <name type="common">Giant reed</name>
    <name type="synonym">Donax arundinaceus</name>
    <dbReference type="NCBI Taxonomy" id="35708"/>
    <lineage>
        <taxon>Eukaryota</taxon>
        <taxon>Viridiplantae</taxon>
        <taxon>Streptophyta</taxon>
        <taxon>Embryophyta</taxon>
        <taxon>Tracheophyta</taxon>
        <taxon>Spermatophyta</taxon>
        <taxon>Magnoliopsida</taxon>
        <taxon>Liliopsida</taxon>
        <taxon>Poales</taxon>
        <taxon>Poaceae</taxon>
        <taxon>PACMAD clade</taxon>
        <taxon>Arundinoideae</taxon>
        <taxon>Arundineae</taxon>
        <taxon>Arundo</taxon>
    </lineage>
</organism>
<dbReference type="AlphaFoldDB" id="A0A0A9D2W3"/>